<evidence type="ECO:0000313" key="1">
    <source>
        <dbReference type="EMBL" id="KAF9642504.1"/>
    </source>
</evidence>
<keyword evidence="2" id="KW-1185">Reference proteome</keyword>
<dbReference type="Proteomes" id="UP000886501">
    <property type="component" value="Unassembled WGS sequence"/>
</dbReference>
<sequence>MALVDFYQLAVIYNLRRRDADFPSNCSHPLSMSTDAPPTKPRVYSSLPPPTLPALKTPQRRRGPATVVGLTPLSRGSSVRQRQEGDTDRVDRYDRGDYEEYVREDLNCRVFVDYEVFMKDVLHVPDDWRTEWGRAIEAVKADAKFNEHHERYCELCEEAGTLEKRFYPPLMETANAVLDVVSRSYFKKIPPGKRQYYHVNDPNHLKGGVMNKNSLSPDLVLLHKNRPDPRTSRSRSLHWANPLHVLEVKPYDNALCDGKNMPRLVVDGKRAMGPIPCLAVTDTRNRTKKPDPPTTPTPSSSSLVASQSVSELTSASTSRKRPVDSSSTVDPRAAKRSKVNSVSPQAQGDEDCSPPGPETQHQVDPALQVCRYLLEMFSVPLLRSHATVSLVDRDRLQLYHANRSVILVSSAINFSDGDGKDKFIATIIAFHCLSLEKNGILETMVPKNAKLISKTRFGRNNRIVQSQNELRFSGNAEVKPFNVTLADVISRDPAMVGRSTLVVNATSKRWPGVPLVIKISWPTSGRVSETDFLTKANAMAEGGHAWAANHLPRLYYTEDVVFPSDSTLGSVARLFENAELVNGDYVYERRTLRIIVQERLYPLKSLTKVKDVGQVFVDAACVHHWLLKHPGILHRDFSFNNIMYRVIKEMNVDGEAEERVYGVLADYDLSSWTDAMNPDYTKTSQQRTGTPPYMAQELLKGTSHLHLYRHDVESLFYIMLLMAARHTIGTPEGEKKSRVLMRRSTMLPYQKWFNEQDYDTLGSLKASFFIDEQAIELSPVFEDFRPWLMALQHCFSVGFKLKPSPSGRQLPEWMAAMTGPGAKSATVQFDDETLGGCIEYATILAPVRYLTGELKGLVIRDPQSPSLPASSTSNSAGAAN</sequence>
<proteinExistence type="predicted"/>
<reference evidence="1" key="2">
    <citation type="journal article" date="2020" name="Nat. Commun.">
        <title>Large-scale genome sequencing of mycorrhizal fungi provides insights into the early evolution of symbiotic traits.</title>
        <authorList>
            <person name="Miyauchi S."/>
            <person name="Kiss E."/>
            <person name="Kuo A."/>
            <person name="Drula E."/>
            <person name="Kohler A."/>
            <person name="Sanchez-Garcia M."/>
            <person name="Morin E."/>
            <person name="Andreopoulos B."/>
            <person name="Barry K.W."/>
            <person name="Bonito G."/>
            <person name="Buee M."/>
            <person name="Carver A."/>
            <person name="Chen C."/>
            <person name="Cichocki N."/>
            <person name="Clum A."/>
            <person name="Culley D."/>
            <person name="Crous P.W."/>
            <person name="Fauchery L."/>
            <person name="Girlanda M."/>
            <person name="Hayes R.D."/>
            <person name="Keri Z."/>
            <person name="LaButti K."/>
            <person name="Lipzen A."/>
            <person name="Lombard V."/>
            <person name="Magnuson J."/>
            <person name="Maillard F."/>
            <person name="Murat C."/>
            <person name="Nolan M."/>
            <person name="Ohm R.A."/>
            <person name="Pangilinan J."/>
            <person name="Pereira M.F."/>
            <person name="Perotto S."/>
            <person name="Peter M."/>
            <person name="Pfister S."/>
            <person name="Riley R."/>
            <person name="Sitrit Y."/>
            <person name="Stielow J.B."/>
            <person name="Szollosi G."/>
            <person name="Zifcakova L."/>
            <person name="Stursova M."/>
            <person name="Spatafora J.W."/>
            <person name="Tedersoo L."/>
            <person name="Vaario L.M."/>
            <person name="Yamada A."/>
            <person name="Yan M."/>
            <person name="Wang P."/>
            <person name="Xu J."/>
            <person name="Bruns T."/>
            <person name="Baldrian P."/>
            <person name="Vilgalys R."/>
            <person name="Dunand C."/>
            <person name="Henrissat B."/>
            <person name="Grigoriev I.V."/>
            <person name="Hibbett D."/>
            <person name="Nagy L.G."/>
            <person name="Martin F.M."/>
        </authorList>
    </citation>
    <scope>NUCLEOTIDE SEQUENCE</scope>
    <source>
        <strain evidence="1">P2</strain>
    </source>
</reference>
<reference evidence="1" key="1">
    <citation type="submission" date="2019-10" db="EMBL/GenBank/DDBJ databases">
        <authorList>
            <consortium name="DOE Joint Genome Institute"/>
            <person name="Kuo A."/>
            <person name="Miyauchi S."/>
            <person name="Kiss E."/>
            <person name="Drula E."/>
            <person name="Kohler A."/>
            <person name="Sanchez-Garcia M."/>
            <person name="Andreopoulos B."/>
            <person name="Barry K.W."/>
            <person name="Bonito G."/>
            <person name="Buee M."/>
            <person name="Carver A."/>
            <person name="Chen C."/>
            <person name="Cichocki N."/>
            <person name="Clum A."/>
            <person name="Culley D."/>
            <person name="Crous P.W."/>
            <person name="Fauchery L."/>
            <person name="Girlanda M."/>
            <person name="Hayes R."/>
            <person name="Keri Z."/>
            <person name="Labutti K."/>
            <person name="Lipzen A."/>
            <person name="Lombard V."/>
            <person name="Magnuson J."/>
            <person name="Maillard F."/>
            <person name="Morin E."/>
            <person name="Murat C."/>
            <person name="Nolan M."/>
            <person name="Ohm R."/>
            <person name="Pangilinan J."/>
            <person name="Pereira M."/>
            <person name="Perotto S."/>
            <person name="Peter M."/>
            <person name="Riley R."/>
            <person name="Sitrit Y."/>
            <person name="Stielow B."/>
            <person name="Szollosi G."/>
            <person name="Zifcakova L."/>
            <person name="Stursova M."/>
            <person name="Spatafora J.W."/>
            <person name="Tedersoo L."/>
            <person name="Vaario L.-M."/>
            <person name="Yamada A."/>
            <person name="Yan M."/>
            <person name="Wang P."/>
            <person name="Xu J."/>
            <person name="Bruns T."/>
            <person name="Baldrian P."/>
            <person name="Vilgalys R."/>
            <person name="Henrissat B."/>
            <person name="Grigoriev I.V."/>
            <person name="Hibbett D."/>
            <person name="Nagy L.G."/>
            <person name="Martin F.M."/>
        </authorList>
    </citation>
    <scope>NUCLEOTIDE SEQUENCE</scope>
    <source>
        <strain evidence="1">P2</strain>
    </source>
</reference>
<name>A0ACB6YYH9_THEGA</name>
<protein>
    <submittedName>
        <fullName evidence="1">Uncharacterized protein</fullName>
    </submittedName>
</protein>
<evidence type="ECO:0000313" key="2">
    <source>
        <dbReference type="Proteomes" id="UP000886501"/>
    </source>
</evidence>
<dbReference type="EMBL" id="MU118443">
    <property type="protein sequence ID" value="KAF9642504.1"/>
    <property type="molecule type" value="Genomic_DNA"/>
</dbReference>
<gene>
    <name evidence="1" type="ORF">BDM02DRAFT_3124503</name>
</gene>
<comment type="caution">
    <text evidence="1">The sequence shown here is derived from an EMBL/GenBank/DDBJ whole genome shotgun (WGS) entry which is preliminary data.</text>
</comment>
<accession>A0ACB6YYH9</accession>
<organism evidence="1 2">
    <name type="scientific">Thelephora ganbajun</name>
    <name type="common">Ganba fungus</name>
    <dbReference type="NCBI Taxonomy" id="370292"/>
    <lineage>
        <taxon>Eukaryota</taxon>
        <taxon>Fungi</taxon>
        <taxon>Dikarya</taxon>
        <taxon>Basidiomycota</taxon>
        <taxon>Agaricomycotina</taxon>
        <taxon>Agaricomycetes</taxon>
        <taxon>Thelephorales</taxon>
        <taxon>Thelephoraceae</taxon>
        <taxon>Thelephora</taxon>
    </lineage>
</organism>